<comment type="caution">
    <text evidence="1">The sequence shown here is derived from an EMBL/GenBank/DDBJ whole genome shotgun (WGS) entry which is preliminary data.</text>
</comment>
<keyword evidence="2" id="KW-1185">Reference proteome</keyword>
<dbReference type="EMBL" id="WIUZ02000026">
    <property type="protein sequence ID" value="KAF9777906.1"/>
    <property type="molecule type" value="Genomic_DNA"/>
</dbReference>
<protein>
    <submittedName>
        <fullName evidence="1">Uncharacterized protein</fullName>
    </submittedName>
</protein>
<evidence type="ECO:0000313" key="2">
    <source>
        <dbReference type="Proteomes" id="UP000736335"/>
    </source>
</evidence>
<evidence type="ECO:0000313" key="1">
    <source>
        <dbReference type="EMBL" id="KAF9777906.1"/>
    </source>
</evidence>
<proteinExistence type="predicted"/>
<reference evidence="1" key="2">
    <citation type="submission" date="2020-11" db="EMBL/GenBank/DDBJ databases">
        <authorList>
            <consortium name="DOE Joint Genome Institute"/>
            <person name="Kuo A."/>
            <person name="Miyauchi S."/>
            <person name="Kiss E."/>
            <person name="Drula E."/>
            <person name="Kohler A."/>
            <person name="Sanchez-Garcia M."/>
            <person name="Andreopoulos B."/>
            <person name="Barry K.W."/>
            <person name="Bonito G."/>
            <person name="Buee M."/>
            <person name="Carver A."/>
            <person name="Chen C."/>
            <person name="Cichocki N."/>
            <person name="Clum A."/>
            <person name="Culley D."/>
            <person name="Crous P.W."/>
            <person name="Fauchery L."/>
            <person name="Girlanda M."/>
            <person name="Hayes R."/>
            <person name="Keri Z."/>
            <person name="Labutti K."/>
            <person name="Lipzen A."/>
            <person name="Lombard V."/>
            <person name="Magnuson J."/>
            <person name="Maillard F."/>
            <person name="Morin E."/>
            <person name="Murat C."/>
            <person name="Nolan M."/>
            <person name="Ohm R."/>
            <person name="Pangilinan J."/>
            <person name="Pereira M."/>
            <person name="Perotto S."/>
            <person name="Peter M."/>
            <person name="Riley R."/>
            <person name="Sitrit Y."/>
            <person name="Stielow B."/>
            <person name="Szollosi G."/>
            <person name="Zifcakova L."/>
            <person name="Stursova M."/>
            <person name="Spatafora J.W."/>
            <person name="Tedersoo L."/>
            <person name="Vaario L.-M."/>
            <person name="Yamada A."/>
            <person name="Yan M."/>
            <person name="Wang P."/>
            <person name="Xu J."/>
            <person name="Bruns T."/>
            <person name="Baldrian P."/>
            <person name="Vilgalys R."/>
            <person name="Henrissat B."/>
            <person name="Grigoriev I.V."/>
            <person name="Hibbett D."/>
            <person name="Nagy L.G."/>
            <person name="Martin F.M."/>
        </authorList>
    </citation>
    <scope>NUCLEOTIDE SEQUENCE</scope>
    <source>
        <strain evidence="1">UH-Tt-Lm1</strain>
    </source>
</reference>
<dbReference type="Proteomes" id="UP000736335">
    <property type="component" value="Unassembled WGS sequence"/>
</dbReference>
<sequence length="297" mass="33770">MLGWHPDEPVTPISLSEIGKGITRLTLYCVYREPFATITSLIFSLPNLKELLIIKTRFSSYEPPLILPDASRRLGPLEVFVVHGMTEETYFAISQWKLASRSLSLNPGDKSAELFMKISSETIVTLTLRDIYFALSRTIIPPPPIIHLPPLPSLKRIRIELTSANPSRPLVGLLHSIHSAPELSSVTFSFASRFFTAFAVPPPEYWIVADEWLARIVTARTTPKVGLEVVLAEWPEGNEEWEGYFPAFRRSGGELKRNAHDYEYQHLMTVLEHHVWRNTSIGVNISRLLNVFDRNQH</sequence>
<name>A0A9P6L179_9AGAM</name>
<dbReference type="AlphaFoldDB" id="A0A9P6L179"/>
<accession>A0A9P6L179</accession>
<gene>
    <name evidence="1" type="ORF">BJ322DRAFT_1114667</name>
</gene>
<organism evidence="1 2">
    <name type="scientific">Thelephora terrestris</name>
    <dbReference type="NCBI Taxonomy" id="56493"/>
    <lineage>
        <taxon>Eukaryota</taxon>
        <taxon>Fungi</taxon>
        <taxon>Dikarya</taxon>
        <taxon>Basidiomycota</taxon>
        <taxon>Agaricomycotina</taxon>
        <taxon>Agaricomycetes</taxon>
        <taxon>Thelephorales</taxon>
        <taxon>Thelephoraceae</taxon>
        <taxon>Thelephora</taxon>
    </lineage>
</organism>
<reference evidence="1" key="1">
    <citation type="journal article" date="2020" name="Nat. Commun.">
        <title>Large-scale genome sequencing of mycorrhizal fungi provides insights into the early evolution of symbiotic traits.</title>
        <authorList>
            <person name="Miyauchi S."/>
            <person name="Kiss E."/>
            <person name="Kuo A."/>
            <person name="Drula E."/>
            <person name="Kohler A."/>
            <person name="Sanchez-Garcia M."/>
            <person name="Morin E."/>
            <person name="Andreopoulos B."/>
            <person name="Barry K.W."/>
            <person name="Bonito G."/>
            <person name="Buee M."/>
            <person name="Carver A."/>
            <person name="Chen C."/>
            <person name="Cichocki N."/>
            <person name="Clum A."/>
            <person name="Culley D."/>
            <person name="Crous P.W."/>
            <person name="Fauchery L."/>
            <person name="Girlanda M."/>
            <person name="Hayes R.D."/>
            <person name="Keri Z."/>
            <person name="LaButti K."/>
            <person name="Lipzen A."/>
            <person name="Lombard V."/>
            <person name="Magnuson J."/>
            <person name="Maillard F."/>
            <person name="Murat C."/>
            <person name="Nolan M."/>
            <person name="Ohm R.A."/>
            <person name="Pangilinan J."/>
            <person name="Pereira M.F."/>
            <person name="Perotto S."/>
            <person name="Peter M."/>
            <person name="Pfister S."/>
            <person name="Riley R."/>
            <person name="Sitrit Y."/>
            <person name="Stielow J.B."/>
            <person name="Szollosi G."/>
            <person name="Zifcakova L."/>
            <person name="Stursova M."/>
            <person name="Spatafora J.W."/>
            <person name="Tedersoo L."/>
            <person name="Vaario L.M."/>
            <person name="Yamada A."/>
            <person name="Yan M."/>
            <person name="Wang P."/>
            <person name="Xu J."/>
            <person name="Bruns T."/>
            <person name="Baldrian P."/>
            <person name="Vilgalys R."/>
            <person name="Dunand C."/>
            <person name="Henrissat B."/>
            <person name="Grigoriev I.V."/>
            <person name="Hibbett D."/>
            <person name="Nagy L.G."/>
            <person name="Martin F.M."/>
        </authorList>
    </citation>
    <scope>NUCLEOTIDE SEQUENCE</scope>
    <source>
        <strain evidence="1">UH-Tt-Lm1</strain>
    </source>
</reference>